<dbReference type="EMBL" id="JAUJFL010000003">
    <property type="protein sequence ID" value="KAK2606870.1"/>
    <property type="molecule type" value="Genomic_DNA"/>
</dbReference>
<organism evidence="2 3">
    <name type="scientific">Phomopsis amygdali</name>
    <name type="common">Fusicoccum amygdali</name>
    <dbReference type="NCBI Taxonomy" id="1214568"/>
    <lineage>
        <taxon>Eukaryota</taxon>
        <taxon>Fungi</taxon>
        <taxon>Dikarya</taxon>
        <taxon>Ascomycota</taxon>
        <taxon>Pezizomycotina</taxon>
        <taxon>Sordariomycetes</taxon>
        <taxon>Sordariomycetidae</taxon>
        <taxon>Diaporthales</taxon>
        <taxon>Diaporthaceae</taxon>
        <taxon>Diaporthe</taxon>
    </lineage>
</organism>
<dbReference type="Proteomes" id="UP001265746">
    <property type="component" value="Unassembled WGS sequence"/>
</dbReference>
<dbReference type="PANTHER" id="PTHR38787">
    <property type="entry name" value="REGULATORY P DOMAIN-CONTAINING PROTEIN"/>
    <property type="match status" value="1"/>
</dbReference>
<gene>
    <name evidence="2" type="ORF">N8I77_005593</name>
</gene>
<dbReference type="PANTHER" id="PTHR38787:SF3">
    <property type="entry name" value="REGULATORY P DOMAIN-CONTAINING PROTEIN"/>
    <property type="match status" value="1"/>
</dbReference>
<dbReference type="AlphaFoldDB" id="A0AAD9SG87"/>
<evidence type="ECO:0000313" key="3">
    <source>
        <dbReference type="Proteomes" id="UP001265746"/>
    </source>
</evidence>
<evidence type="ECO:0000256" key="1">
    <source>
        <dbReference type="SAM" id="SignalP"/>
    </source>
</evidence>
<dbReference type="InterPro" id="IPR027589">
    <property type="entry name" value="Choice_anch_B"/>
</dbReference>
<comment type="caution">
    <text evidence="2">The sequence shown here is derived from an EMBL/GenBank/DDBJ whole genome shotgun (WGS) entry which is preliminary data.</text>
</comment>
<keyword evidence="3" id="KW-1185">Reference proteome</keyword>
<keyword evidence="1" id="KW-0732">Signal</keyword>
<feature type="signal peptide" evidence="1">
    <location>
        <begin position="1"/>
        <end position="15"/>
    </location>
</feature>
<reference evidence="2" key="1">
    <citation type="submission" date="2023-06" db="EMBL/GenBank/DDBJ databases">
        <authorList>
            <person name="Noh H."/>
        </authorList>
    </citation>
    <scope>NUCLEOTIDE SEQUENCE</scope>
    <source>
        <strain evidence="2">DUCC20226</strain>
    </source>
</reference>
<feature type="chain" id="PRO_5041899284" evidence="1">
    <location>
        <begin position="16"/>
        <end position="482"/>
    </location>
</feature>
<sequence length="482" mass="52414">MKSALALLAPAMAAAVSLKSLLGESEITKEMYQSGKVHEAIMEYKMDEWEQRRADGAYNTSQFLQALPAPVKCVNGQAVVVPGDRLQTFRCGNLDLQDFKTHAELGSRSGSGSSSWGWTSPEGREFGAIGQADGTAFIEISKTGRITYLGRLPQQSVTSQWREIRTVKNYFIIGSEASNHGIQIFDARKLLTVTSPKTFSTSSDISLFNGLPTGRTHNVVSLEEKNFAVAVGAQPRTDKCKSGLIFIDLSNPASPTSPGCAPGDGYVHDAQCLVYRGPDTRYTGRDICYGYNEDTLTIYDVTNKAAATIISRTSYTGASYTHQGSVLDPNSQEYLLLDDEYDEEDGRAPAADGFPVTYVWDIRDLRAPKQTGLYKSTVRSIDHNQYVHNGLSFQSNYGAGLRVLDVSSVPQDPTGKGIKEVAFFDVFPDDDAQSGGGNVAFTGTWSHYAGFPSGNILVNTIERGVYIVKNPSVTGQMKGQYA</sequence>
<proteinExistence type="predicted"/>
<dbReference type="NCBIfam" id="TIGR04312">
    <property type="entry name" value="choice_anch_B"/>
    <property type="match status" value="1"/>
</dbReference>
<name>A0AAD9SG87_PHOAM</name>
<dbReference type="GO" id="GO:0005576">
    <property type="term" value="C:extracellular region"/>
    <property type="evidence" value="ECO:0007669"/>
    <property type="project" value="TreeGrafter"/>
</dbReference>
<accession>A0AAD9SG87</accession>
<evidence type="ECO:0000313" key="2">
    <source>
        <dbReference type="EMBL" id="KAK2606870.1"/>
    </source>
</evidence>
<protein>
    <submittedName>
        <fullName evidence="2">Uncharacterized protein</fullName>
    </submittedName>
</protein>